<evidence type="ECO:0000256" key="1">
    <source>
        <dbReference type="ARBA" id="ARBA00004141"/>
    </source>
</evidence>
<feature type="transmembrane region" description="Helical" evidence="9">
    <location>
        <begin position="336"/>
        <end position="360"/>
    </location>
</feature>
<dbReference type="CDD" id="cd13957">
    <property type="entry name" value="PT_UbiA_Cox10"/>
    <property type="match status" value="1"/>
</dbReference>
<evidence type="ECO:0000256" key="5">
    <source>
        <dbReference type="ARBA" id="ARBA00023133"/>
    </source>
</evidence>
<evidence type="ECO:0000313" key="10">
    <source>
        <dbReference type="EMBL" id="WVZ70275.1"/>
    </source>
</evidence>
<evidence type="ECO:0000256" key="4">
    <source>
        <dbReference type="ARBA" id="ARBA00022989"/>
    </source>
</evidence>
<dbReference type="InterPro" id="IPR000537">
    <property type="entry name" value="UbiA_prenyltransferase"/>
</dbReference>
<evidence type="ECO:0000313" key="11">
    <source>
        <dbReference type="Proteomes" id="UP001341281"/>
    </source>
</evidence>
<dbReference type="AlphaFoldDB" id="A0AAQ3TBP2"/>
<feature type="transmembrane region" description="Helical" evidence="9">
    <location>
        <begin position="285"/>
        <end position="304"/>
    </location>
</feature>
<evidence type="ECO:0000256" key="9">
    <source>
        <dbReference type="SAM" id="Phobius"/>
    </source>
</evidence>
<dbReference type="PANTHER" id="PTHR43448:SF2">
    <property type="entry name" value="PROTOHEME IX FARNESYLTRANSFERASE, MITOCHONDRIAL"/>
    <property type="match status" value="1"/>
</dbReference>
<keyword evidence="4 9" id="KW-1133">Transmembrane helix</keyword>
<dbReference type="Gene3D" id="1.10.357.140">
    <property type="entry name" value="UbiA prenyltransferase"/>
    <property type="match status" value="1"/>
</dbReference>
<dbReference type="GO" id="GO:0006784">
    <property type="term" value="P:heme A biosynthetic process"/>
    <property type="evidence" value="ECO:0007669"/>
    <property type="project" value="TreeGrafter"/>
</dbReference>
<dbReference type="PANTHER" id="PTHR43448">
    <property type="entry name" value="PROTOHEME IX FARNESYLTRANSFERASE, MITOCHONDRIAL"/>
    <property type="match status" value="1"/>
</dbReference>
<evidence type="ECO:0000256" key="6">
    <source>
        <dbReference type="ARBA" id="ARBA00023136"/>
    </source>
</evidence>
<evidence type="ECO:0000256" key="8">
    <source>
        <dbReference type="SAM" id="MobiDB-lite"/>
    </source>
</evidence>
<reference evidence="10 11" key="1">
    <citation type="submission" date="2024-02" db="EMBL/GenBank/DDBJ databases">
        <title>High-quality chromosome-scale genome assembly of Pensacola bahiagrass (Paspalum notatum Flugge var. saurae).</title>
        <authorList>
            <person name="Vega J.M."/>
            <person name="Podio M."/>
            <person name="Orjuela J."/>
            <person name="Siena L.A."/>
            <person name="Pessino S.C."/>
            <person name="Combes M.C."/>
            <person name="Mariac C."/>
            <person name="Albertini E."/>
            <person name="Pupilli F."/>
            <person name="Ortiz J.P.A."/>
            <person name="Leblanc O."/>
        </authorList>
    </citation>
    <scope>NUCLEOTIDE SEQUENCE [LARGE SCALE GENOMIC DNA]</scope>
    <source>
        <strain evidence="10">R1</strain>
        <tissue evidence="10">Leaf</tissue>
    </source>
</reference>
<protein>
    <recommendedName>
        <fullName evidence="7">Heme O synthase</fullName>
    </recommendedName>
</protein>
<dbReference type="Pfam" id="PF01040">
    <property type="entry name" value="UbiA"/>
    <property type="match status" value="1"/>
</dbReference>
<organism evidence="10 11">
    <name type="scientific">Paspalum notatum var. saurae</name>
    <dbReference type="NCBI Taxonomy" id="547442"/>
    <lineage>
        <taxon>Eukaryota</taxon>
        <taxon>Viridiplantae</taxon>
        <taxon>Streptophyta</taxon>
        <taxon>Embryophyta</taxon>
        <taxon>Tracheophyta</taxon>
        <taxon>Spermatophyta</taxon>
        <taxon>Magnoliopsida</taxon>
        <taxon>Liliopsida</taxon>
        <taxon>Poales</taxon>
        <taxon>Poaceae</taxon>
        <taxon>PACMAD clade</taxon>
        <taxon>Panicoideae</taxon>
        <taxon>Andropogonodae</taxon>
        <taxon>Paspaleae</taxon>
        <taxon>Paspalinae</taxon>
        <taxon>Paspalum</taxon>
    </lineage>
</organism>
<evidence type="ECO:0000256" key="3">
    <source>
        <dbReference type="ARBA" id="ARBA00022692"/>
    </source>
</evidence>
<name>A0AAQ3TBP2_PASNO</name>
<dbReference type="NCBIfam" id="TIGR01473">
    <property type="entry name" value="cyoE_ctaB"/>
    <property type="match status" value="1"/>
</dbReference>
<feature type="region of interest" description="Disordered" evidence="8">
    <location>
        <begin position="160"/>
        <end position="182"/>
    </location>
</feature>
<feature type="transmembrane region" description="Helical" evidence="9">
    <location>
        <begin position="409"/>
        <end position="429"/>
    </location>
</feature>
<keyword evidence="6 9" id="KW-0472">Membrane</keyword>
<dbReference type="FunFam" id="1.10.357.140:FF:000006">
    <property type="entry name" value="Protoheme IX farnesyltransferase, mitochondrial"/>
    <property type="match status" value="1"/>
</dbReference>
<dbReference type="EMBL" id="CP144748">
    <property type="protein sequence ID" value="WVZ70275.1"/>
    <property type="molecule type" value="Genomic_DNA"/>
</dbReference>
<dbReference type="GO" id="GO:0008495">
    <property type="term" value="F:protoheme IX farnesyltransferase activity"/>
    <property type="evidence" value="ECO:0007669"/>
    <property type="project" value="InterPro"/>
</dbReference>
<dbReference type="InterPro" id="IPR006369">
    <property type="entry name" value="Protohaem_IX_farnesylTrfase"/>
</dbReference>
<dbReference type="Proteomes" id="UP001341281">
    <property type="component" value="Chromosome 04"/>
</dbReference>
<keyword evidence="11" id="KW-1185">Reference proteome</keyword>
<accession>A0AAQ3TBP2</accession>
<dbReference type="GO" id="GO:0005739">
    <property type="term" value="C:mitochondrion"/>
    <property type="evidence" value="ECO:0007669"/>
    <property type="project" value="TreeGrafter"/>
</dbReference>
<gene>
    <name evidence="10" type="ORF">U9M48_018952</name>
</gene>
<evidence type="ECO:0000256" key="2">
    <source>
        <dbReference type="ARBA" id="ARBA00022679"/>
    </source>
</evidence>
<sequence length="550" mass="58769">MWRGGATAAFAVRALRSRLLPDPIRHPGTSLAPISSARTSSSAPSTEAATTVVEEAAAAAAAVSVSQQAGSVSDALRHYGRCYWELSKARLRLVIYGLNWSSTPTLPPPPRLSAPCMRGGLRSAIFRRLPSAYGSSLDGAGLEGETEADAEADADAWERSVRGRPHAGVEAGDREAKVGGAASSAGMRAATSALVVATSGAGYVLGSGNIVDIAGLCCTCAGTMMVAASANTLNQVFEIKNDAKMKRTMRRPLPSGRISPAHAAMWATSVGVAGTALLAWKANGLAAGLAASNLVLYAFVYTPLKQIHPVNTWVGAVVGAIPPLLGWAAASTELSLNAMILPAALYYWQIPHFMALAYLCRNDYLAGGYRMFSFADPTGKRTAWVSFRNCLYMLPLGLLAYNWGLTSEWFGLEASLLTLGLTIGALSFLLEPSPKTARRMFYGSLLYLPAFMAGLLLHRLPNEQMSQNLTEKTVLNGVLYGADLQVPQNLTEKTELNGVLYGPDLQDEVRQKNEDRKHSRVQSRPPVAYASVAPFPFLPIVSKEKHNRQE</sequence>
<feature type="transmembrane region" description="Helical" evidence="9">
    <location>
        <begin position="258"/>
        <end position="279"/>
    </location>
</feature>
<evidence type="ECO:0000256" key="7">
    <source>
        <dbReference type="ARBA" id="ARBA00030253"/>
    </source>
</evidence>
<proteinExistence type="predicted"/>
<feature type="transmembrane region" description="Helical" evidence="9">
    <location>
        <begin position="441"/>
        <end position="460"/>
    </location>
</feature>
<comment type="subcellular location">
    <subcellularLocation>
        <location evidence="1">Membrane</location>
        <topology evidence="1">Multi-pass membrane protein</topology>
    </subcellularLocation>
</comment>
<feature type="transmembrane region" description="Helical" evidence="9">
    <location>
        <begin position="311"/>
        <end position="330"/>
    </location>
</feature>
<dbReference type="InterPro" id="IPR044878">
    <property type="entry name" value="UbiA_sf"/>
</dbReference>
<keyword evidence="2" id="KW-0808">Transferase</keyword>
<dbReference type="GO" id="GO:0016020">
    <property type="term" value="C:membrane"/>
    <property type="evidence" value="ECO:0007669"/>
    <property type="project" value="UniProtKB-SubCell"/>
</dbReference>
<feature type="transmembrane region" description="Helical" evidence="9">
    <location>
        <begin position="381"/>
        <end position="403"/>
    </location>
</feature>
<keyword evidence="5" id="KW-0350">Heme biosynthesis</keyword>
<keyword evidence="3 9" id="KW-0812">Transmembrane</keyword>